<evidence type="ECO:0000313" key="3">
    <source>
        <dbReference type="EMBL" id="AEI90714.1"/>
    </source>
</evidence>
<dbReference type="PANTHER" id="PTHR18968:SF13">
    <property type="entry name" value="ACETOLACTATE SYNTHASE CATALYTIC SUBUNIT, MITOCHONDRIAL"/>
    <property type="match status" value="1"/>
</dbReference>
<dbReference type="InterPro" id="IPR029061">
    <property type="entry name" value="THDP-binding"/>
</dbReference>
<dbReference type="GO" id="GO:0003984">
    <property type="term" value="F:acetolactate synthase activity"/>
    <property type="evidence" value="ECO:0007669"/>
    <property type="project" value="TreeGrafter"/>
</dbReference>
<dbReference type="Gene3D" id="3.40.50.970">
    <property type="match status" value="1"/>
</dbReference>
<dbReference type="GO" id="GO:0030976">
    <property type="term" value="F:thiamine pyrophosphate binding"/>
    <property type="evidence" value="ECO:0007669"/>
    <property type="project" value="InterPro"/>
</dbReference>
<dbReference type="PANTHER" id="PTHR18968">
    <property type="entry name" value="THIAMINE PYROPHOSPHATE ENZYMES"/>
    <property type="match status" value="1"/>
</dbReference>
<reference evidence="3" key="1">
    <citation type="journal article" date="2011" name="Appl. Environ. Microbiol.">
        <title>2,3-butanediol production by acetogenic bacteria, an alternative route to chemical synthesis, using industrial waste gas.</title>
        <authorList>
            <person name="Kopke M."/>
            <person name="Mihalcea C."/>
            <person name="Liew F."/>
            <person name="Tizard J.H."/>
            <person name="Ali M.S."/>
            <person name="Conolly J.J."/>
            <person name="Al-Sinawi B."/>
            <person name="Simpson S.D."/>
        </authorList>
    </citation>
    <scope>NUCLEOTIDE SEQUENCE</scope>
    <source>
        <strain evidence="3">DSM 10061</strain>
    </source>
</reference>
<reference evidence="3" key="2">
    <citation type="submission" date="2011-01" db="EMBL/GenBank/DDBJ databases">
        <authorList>
            <person name="Koepke M."/>
            <person name="Mihalcea C."/>
            <person name="Liew F.M."/>
            <person name="Tizard J."/>
            <person name="Ali M."/>
            <person name="Conolly J."/>
            <person name="Al-Sinawi B."/>
            <person name="Simpson S.D."/>
        </authorList>
    </citation>
    <scope>NUCLEOTIDE SEQUENCE</scope>
    <source>
        <strain evidence="3">DSM 10061</strain>
    </source>
</reference>
<dbReference type="Pfam" id="PF02775">
    <property type="entry name" value="TPP_enzyme_C"/>
    <property type="match status" value="1"/>
</dbReference>
<gene>
    <name evidence="3" type="primary">ilvB2</name>
</gene>
<accession>F8TEN0</accession>
<name>F8TEN0_9CLOT</name>
<comment type="similarity">
    <text evidence="1">Belongs to the TPP enzyme family.</text>
</comment>
<dbReference type="InterPro" id="IPR045229">
    <property type="entry name" value="TPP_enz"/>
</dbReference>
<sequence>MNSTELATVAKYKLPIVQLLLNNRALGMVYQWQDMFYGKRFSNTELGPDVDFMKLGEAYGIKTFKIEDNSQVEKCLKEALDLNEPVIIECDIDRKEKVFPIVPPGAAISDLVEE</sequence>
<dbReference type="GO" id="GO:0050660">
    <property type="term" value="F:flavin adenine dinucleotide binding"/>
    <property type="evidence" value="ECO:0007669"/>
    <property type="project" value="TreeGrafter"/>
</dbReference>
<dbReference type="AlphaFoldDB" id="F8TEN0"/>
<proteinExistence type="inferred from homology"/>
<dbReference type="EMBL" id="HQ876021">
    <property type="protein sequence ID" value="AEI90714.1"/>
    <property type="molecule type" value="Genomic_DNA"/>
</dbReference>
<dbReference type="SUPFAM" id="SSF52518">
    <property type="entry name" value="Thiamin diphosphate-binding fold (THDP-binding)"/>
    <property type="match status" value="1"/>
</dbReference>
<evidence type="ECO:0000259" key="2">
    <source>
        <dbReference type="Pfam" id="PF02775"/>
    </source>
</evidence>
<evidence type="ECO:0000256" key="1">
    <source>
        <dbReference type="ARBA" id="ARBA00007812"/>
    </source>
</evidence>
<dbReference type="InterPro" id="IPR011766">
    <property type="entry name" value="TPP_enzyme_TPP-bd"/>
</dbReference>
<feature type="domain" description="Thiamine pyrophosphate enzyme TPP-binding" evidence="2">
    <location>
        <begin position="1"/>
        <end position="90"/>
    </location>
</feature>
<dbReference type="GO" id="GO:0009097">
    <property type="term" value="P:isoleucine biosynthetic process"/>
    <property type="evidence" value="ECO:0007669"/>
    <property type="project" value="TreeGrafter"/>
</dbReference>
<protein>
    <submittedName>
        <fullName evidence="3">Acetolactate synthase</fullName>
    </submittedName>
</protein>
<dbReference type="GO" id="GO:0009099">
    <property type="term" value="P:L-valine biosynthetic process"/>
    <property type="evidence" value="ECO:0007669"/>
    <property type="project" value="TreeGrafter"/>
</dbReference>
<dbReference type="GO" id="GO:0005948">
    <property type="term" value="C:acetolactate synthase complex"/>
    <property type="evidence" value="ECO:0007669"/>
    <property type="project" value="TreeGrafter"/>
</dbReference>
<organism evidence="3">
    <name type="scientific">Clostridium autoethanogenum</name>
    <dbReference type="NCBI Taxonomy" id="84023"/>
    <lineage>
        <taxon>Bacteria</taxon>
        <taxon>Bacillati</taxon>
        <taxon>Bacillota</taxon>
        <taxon>Clostridia</taxon>
        <taxon>Eubacteriales</taxon>
        <taxon>Clostridiaceae</taxon>
        <taxon>Clostridium</taxon>
    </lineage>
</organism>